<reference evidence="4 5" key="1">
    <citation type="journal article" date="2018" name="Syst. Appl. Microbiol.">
        <title>Ereboglobus luteus gen. nov. sp. nov. from cockroach guts, and new insights into the oxygen relationship of the genera Opitutus and Didymococcus (Verrucomicrobia: Opitutaceae).</title>
        <authorList>
            <person name="Tegtmeier D."/>
            <person name="Belitz A."/>
            <person name="Radek R."/>
            <person name="Heimerl T."/>
            <person name="Brune A."/>
        </authorList>
    </citation>
    <scope>NUCLEOTIDE SEQUENCE [LARGE SCALE GENOMIC DNA]</scope>
    <source>
        <strain evidence="4 5">Ho45</strain>
    </source>
</reference>
<dbReference type="GO" id="GO:0016787">
    <property type="term" value="F:hydrolase activity"/>
    <property type="evidence" value="ECO:0007669"/>
    <property type="project" value="UniProtKB-UniRule"/>
</dbReference>
<dbReference type="Gene3D" id="3.40.1090.10">
    <property type="entry name" value="Cytosolic phospholipase A2 catalytic domain"/>
    <property type="match status" value="2"/>
</dbReference>
<sequence>MVVFFDGQNSVMSRPGHILQVLILRVRLACRAAVWVTSFAIAFLFSGCAHAPLNQPLEKNAPRAESLRMPAENTTDLAVFLFFSGGGKRASALSYGVLKALSDTTVLLDGHTHRLSDRVEFISSVSGGSFTAAYYGLYGDRIFEDFEKRYLKHNTDAALSLRLLNPYWWFRLGSGYYGRSDMAARYYDKRLFKGATFGDLLKNGNRPFLSINATDAANAEQFSFTQTTFDLISSDLSRYPISRAVAASSAVPFALTPVTLKNYSNKTGVQSYVDPLLLPARKADPMRPLTEREQYLRKIVRSYTDEGERPFIHLVDGGMSDNLGLHGIIDASVMLGGLHELMDHVRMKPPEKLLFVIVNAEARRGGHLTETERTPGSFETMRQVNDIRGNQRNARTLEALMHLVEEWKDRNRPLAVAGQPAPEFYIVIVDFEKLADDKEREFFQTLPTRFSLPDKTIDLLTAAGGKILRDSPEFQRLLRDIAGDAAQPAGNNRAE</sequence>
<evidence type="ECO:0000256" key="1">
    <source>
        <dbReference type="ARBA" id="ARBA00023098"/>
    </source>
</evidence>
<dbReference type="InterPro" id="IPR016035">
    <property type="entry name" value="Acyl_Trfase/lysoPLipase"/>
</dbReference>
<dbReference type="SUPFAM" id="SSF52151">
    <property type="entry name" value="FabD/lysophospholipase-like"/>
    <property type="match status" value="1"/>
</dbReference>
<dbReference type="Proteomes" id="UP000244896">
    <property type="component" value="Chromosome"/>
</dbReference>
<keyword evidence="2" id="KW-0442">Lipid degradation</keyword>
<dbReference type="InterPro" id="IPR002641">
    <property type="entry name" value="PNPLA_dom"/>
</dbReference>
<organism evidence="4 5">
    <name type="scientific">Ereboglobus luteus</name>
    <dbReference type="NCBI Taxonomy" id="1796921"/>
    <lineage>
        <taxon>Bacteria</taxon>
        <taxon>Pseudomonadati</taxon>
        <taxon>Verrucomicrobiota</taxon>
        <taxon>Opitutia</taxon>
        <taxon>Opitutales</taxon>
        <taxon>Opitutaceae</taxon>
        <taxon>Ereboglobus</taxon>
    </lineage>
</organism>
<keyword evidence="1 2" id="KW-0443">Lipid metabolism</keyword>
<accession>A0A2U8E328</accession>
<proteinExistence type="predicted"/>
<name>A0A2U8E328_9BACT</name>
<dbReference type="PROSITE" id="PS51635">
    <property type="entry name" value="PNPLA"/>
    <property type="match status" value="1"/>
</dbReference>
<dbReference type="Pfam" id="PF01734">
    <property type="entry name" value="Patatin"/>
    <property type="match status" value="1"/>
</dbReference>
<protein>
    <recommendedName>
        <fullName evidence="3">PNPLA domain-containing protein</fullName>
    </recommendedName>
</protein>
<comment type="caution">
    <text evidence="2">Lacks conserved residue(s) required for the propagation of feature annotation.</text>
</comment>
<dbReference type="GO" id="GO:0016042">
    <property type="term" value="P:lipid catabolic process"/>
    <property type="evidence" value="ECO:0007669"/>
    <property type="project" value="UniProtKB-UniRule"/>
</dbReference>
<dbReference type="EMBL" id="CP023004">
    <property type="protein sequence ID" value="AWI09210.1"/>
    <property type="molecule type" value="Genomic_DNA"/>
</dbReference>
<feature type="active site" description="Nucleophile" evidence="2">
    <location>
        <position position="126"/>
    </location>
</feature>
<dbReference type="AlphaFoldDB" id="A0A2U8E328"/>
<feature type="domain" description="PNPLA" evidence="3">
    <location>
        <begin position="82"/>
        <end position="287"/>
    </location>
</feature>
<evidence type="ECO:0000313" key="5">
    <source>
        <dbReference type="Proteomes" id="UP000244896"/>
    </source>
</evidence>
<keyword evidence="2" id="KW-0378">Hydrolase</keyword>
<gene>
    <name evidence="4" type="ORF">CKA38_08130</name>
</gene>
<dbReference type="KEGG" id="elut:CKA38_08130"/>
<feature type="active site" description="Proton acceptor" evidence="2">
    <location>
        <position position="274"/>
    </location>
</feature>
<evidence type="ECO:0000256" key="2">
    <source>
        <dbReference type="PROSITE-ProRule" id="PRU01161"/>
    </source>
</evidence>
<evidence type="ECO:0000259" key="3">
    <source>
        <dbReference type="PROSITE" id="PS51635"/>
    </source>
</evidence>
<evidence type="ECO:0000313" key="4">
    <source>
        <dbReference type="EMBL" id="AWI09210.1"/>
    </source>
</evidence>
<keyword evidence="5" id="KW-1185">Reference proteome</keyword>